<organism evidence="2 3">
    <name type="scientific">Zophobas morio</name>
    <dbReference type="NCBI Taxonomy" id="2755281"/>
    <lineage>
        <taxon>Eukaryota</taxon>
        <taxon>Metazoa</taxon>
        <taxon>Ecdysozoa</taxon>
        <taxon>Arthropoda</taxon>
        <taxon>Hexapoda</taxon>
        <taxon>Insecta</taxon>
        <taxon>Pterygota</taxon>
        <taxon>Neoptera</taxon>
        <taxon>Endopterygota</taxon>
        <taxon>Coleoptera</taxon>
        <taxon>Polyphaga</taxon>
        <taxon>Cucujiformia</taxon>
        <taxon>Tenebrionidae</taxon>
        <taxon>Zophobas</taxon>
    </lineage>
</organism>
<comment type="caution">
    <text evidence="2">The sequence shown here is derived from an EMBL/GenBank/DDBJ whole genome shotgun (WGS) entry which is preliminary data.</text>
</comment>
<evidence type="ECO:0000313" key="3">
    <source>
        <dbReference type="Proteomes" id="UP001168821"/>
    </source>
</evidence>
<feature type="region of interest" description="Disordered" evidence="1">
    <location>
        <begin position="1"/>
        <end position="21"/>
    </location>
</feature>
<protein>
    <submittedName>
        <fullName evidence="2">Uncharacterized protein</fullName>
    </submittedName>
</protein>
<feature type="compositionally biased region" description="Basic residues" evidence="1">
    <location>
        <begin position="1"/>
        <end position="18"/>
    </location>
</feature>
<gene>
    <name evidence="2" type="ORF">Zmor_012787</name>
</gene>
<proteinExistence type="predicted"/>
<accession>A0AA38MEN6</accession>
<dbReference type="EMBL" id="JALNTZ010000004">
    <property type="protein sequence ID" value="KAJ3653541.1"/>
    <property type="molecule type" value="Genomic_DNA"/>
</dbReference>
<dbReference type="AlphaFoldDB" id="A0AA38MEN6"/>
<keyword evidence="3" id="KW-1185">Reference proteome</keyword>
<dbReference type="Proteomes" id="UP001168821">
    <property type="component" value="Unassembled WGS sequence"/>
</dbReference>
<sequence length="121" mass="14027">MRRKSPRKRNARRKRRGMRRESCKCKENALLGGGVTYDGTFEKFRAAVAQIRPYTANPKMVKISAYFGWEVSPRTRHAGTGTQTEINKMSIFDTSLMFEQFRTTIGKSRVGCRRPPLFNYK</sequence>
<evidence type="ECO:0000256" key="1">
    <source>
        <dbReference type="SAM" id="MobiDB-lite"/>
    </source>
</evidence>
<evidence type="ECO:0000313" key="2">
    <source>
        <dbReference type="EMBL" id="KAJ3653541.1"/>
    </source>
</evidence>
<name>A0AA38MEN6_9CUCU</name>
<reference evidence="2" key="1">
    <citation type="journal article" date="2023" name="G3 (Bethesda)">
        <title>Whole genome assemblies of Zophobas morio and Tenebrio molitor.</title>
        <authorList>
            <person name="Kaur S."/>
            <person name="Stinson S.A."/>
            <person name="diCenzo G.C."/>
        </authorList>
    </citation>
    <scope>NUCLEOTIDE SEQUENCE</scope>
    <source>
        <strain evidence="2">QUZm001</strain>
    </source>
</reference>